<evidence type="ECO:0000259" key="9">
    <source>
        <dbReference type="Pfam" id="PF00425"/>
    </source>
</evidence>
<dbReference type="InterPro" id="IPR019999">
    <property type="entry name" value="Anth_synth_I-like"/>
</dbReference>
<keyword evidence="5" id="KW-0460">Magnesium</keyword>
<dbReference type="SUPFAM" id="SSF56322">
    <property type="entry name" value="ADC synthase"/>
    <property type="match status" value="1"/>
</dbReference>
<keyword evidence="4" id="KW-0479">Metal-binding</keyword>
<comment type="cofactor">
    <cofactor evidence="1">
        <name>Mg(2+)</name>
        <dbReference type="ChEBI" id="CHEBI:18420"/>
    </cofactor>
</comment>
<evidence type="ECO:0000256" key="6">
    <source>
        <dbReference type="ARBA" id="ARBA00023239"/>
    </source>
</evidence>
<evidence type="ECO:0000256" key="8">
    <source>
        <dbReference type="ARBA" id="ARBA00047683"/>
    </source>
</evidence>
<feature type="domain" description="Chorismate-utilising enzyme C-terminal" evidence="9">
    <location>
        <begin position="205"/>
        <end position="456"/>
    </location>
</feature>
<accession>A0ABQ1U8P0</accession>
<dbReference type="PANTHER" id="PTHR11236">
    <property type="entry name" value="AMINOBENZOATE/ANTHRANILATE SYNTHASE"/>
    <property type="match status" value="1"/>
</dbReference>
<proteinExistence type="predicted"/>
<comment type="subunit">
    <text evidence="2">Heterotetramer consisting of two non-identical subunits: a beta subunit (TrpG) and a large alpha subunit (TrpE).</text>
</comment>
<comment type="function">
    <text evidence="7">Part of a heterotetrameric complex that catalyzes the two-step biosynthesis of anthranilate, an intermediate in the biosynthesis of L-tryptophan. In the first step, the glutamine-binding beta subunit (TrpG) of anthranilate synthase (AS) provides the glutamine amidotransferase activity which generates ammonia as a substrate that, along with chorismate, is used in the second step, catalyzed by the large alpha subunit of AS (TrpE) to produce anthranilate. In the absence of TrpG, TrpE can synthesize anthranilate directly from chorismate and high concentrations of ammonia.</text>
</comment>
<sequence>MKYALKTRHVRLLADTVTPVGLYLRLRDQYSNCLLLESSDYHGQQNAFSYLAFEPLARFEVSRGELRQTFPDGTSSTETLAQPRLALERLREFAGSFETEPLEFDFITGGLFGYIGYEGVQYFEDLTLNPAKEAAGQIPDIIYGTYRYVIAINHFRNELYVFEHSPVAEPVDHEGLTRLVNLIRNPSIPEFGFAPVGEESTNQTDEEFLKVLAAGQDHCRRGDVFQIVLSRRFQQGFVGDEFNVYRALRSINPSPYLFYFDYDNFKIFGSSPETQLLIKGREASLFPIAGTFRRTGRDAEDAALAQKLAADPKENAEHVMLVDLARNDLARHGDNVKVKVFREIQFYSHVIHLVSEVNSTLAPGAASLQVVADTFPAGTLSGAPKHSAMQLIDRLEPTGRGYYGGCLGHLGFNGDFNHAIMIRSFLSTGNQLYYQAGAGVVAASDINSELNEVHHKLAALRKALVAAESVGEKLTAGVQ</sequence>
<dbReference type="Pfam" id="PF00425">
    <property type="entry name" value="Chorismate_bind"/>
    <property type="match status" value="1"/>
</dbReference>
<dbReference type="InterPro" id="IPR015890">
    <property type="entry name" value="Chorismate_C"/>
</dbReference>
<dbReference type="Gene3D" id="3.60.120.10">
    <property type="entry name" value="Anthranilate synthase"/>
    <property type="match status" value="1"/>
</dbReference>
<organism evidence="11 12">
    <name type="scientific">Hymenobacter cavernae</name>
    <dbReference type="NCBI Taxonomy" id="2044852"/>
    <lineage>
        <taxon>Bacteria</taxon>
        <taxon>Pseudomonadati</taxon>
        <taxon>Bacteroidota</taxon>
        <taxon>Cytophagia</taxon>
        <taxon>Cytophagales</taxon>
        <taxon>Hymenobacteraceae</taxon>
        <taxon>Hymenobacter</taxon>
    </lineage>
</organism>
<dbReference type="RefSeq" id="WP_188814399.1">
    <property type="nucleotide sequence ID" value="NZ_BMHT01000004.1"/>
</dbReference>
<evidence type="ECO:0000313" key="11">
    <source>
        <dbReference type="EMBL" id="GGF13336.1"/>
    </source>
</evidence>
<protein>
    <recommendedName>
        <fullName evidence="3">Anthranilate synthase component 1</fullName>
    </recommendedName>
</protein>
<dbReference type="Pfam" id="PF04715">
    <property type="entry name" value="Anth_synt_I_N"/>
    <property type="match status" value="1"/>
</dbReference>
<keyword evidence="6" id="KW-0456">Lyase</keyword>
<dbReference type="InterPro" id="IPR006805">
    <property type="entry name" value="Anth_synth_I_N"/>
</dbReference>
<evidence type="ECO:0000256" key="7">
    <source>
        <dbReference type="ARBA" id="ARBA00025634"/>
    </source>
</evidence>
<evidence type="ECO:0000256" key="5">
    <source>
        <dbReference type="ARBA" id="ARBA00022842"/>
    </source>
</evidence>
<dbReference type="PANTHER" id="PTHR11236:SF48">
    <property type="entry name" value="ISOCHORISMATE SYNTHASE MENF"/>
    <property type="match status" value="1"/>
</dbReference>
<comment type="catalytic activity">
    <reaction evidence="8">
        <text>chorismate + L-glutamine = anthranilate + pyruvate + L-glutamate + H(+)</text>
        <dbReference type="Rhea" id="RHEA:21732"/>
        <dbReference type="ChEBI" id="CHEBI:15361"/>
        <dbReference type="ChEBI" id="CHEBI:15378"/>
        <dbReference type="ChEBI" id="CHEBI:16567"/>
        <dbReference type="ChEBI" id="CHEBI:29748"/>
        <dbReference type="ChEBI" id="CHEBI:29985"/>
        <dbReference type="ChEBI" id="CHEBI:58359"/>
        <dbReference type="EC" id="4.1.3.27"/>
    </reaction>
</comment>
<evidence type="ECO:0000256" key="4">
    <source>
        <dbReference type="ARBA" id="ARBA00022723"/>
    </source>
</evidence>
<evidence type="ECO:0000256" key="3">
    <source>
        <dbReference type="ARBA" id="ARBA00020653"/>
    </source>
</evidence>
<feature type="domain" description="Anthranilate synthase component I N-terminal" evidence="10">
    <location>
        <begin position="15"/>
        <end position="161"/>
    </location>
</feature>
<dbReference type="EMBL" id="BMHT01000004">
    <property type="protein sequence ID" value="GGF13336.1"/>
    <property type="molecule type" value="Genomic_DNA"/>
</dbReference>
<comment type="caution">
    <text evidence="11">The sequence shown here is derived from an EMBL/GenBank/DDBJ whole genome shotgun (WGS) entry which is preliminary data.</text>
</comment>
<dbReference type="Proteomes" id="UP000632273">
    <property type="component" value="Unassembled WGS sequence"/>
</dbReference>
<keyword evidence="12" id="KW-1185">Reference proteome</keyword>
<dbReference type="InterPro" id="IPR005801">
    <property type="entry name" value="ADC_synthase"/>
</dbReference>
<evidence type="ECO:0000313" key="12">
    <source>
        <dbReference type="Proteomes" id="UP000632273"/>
    </source>
</evidence>
<evidence type="ECO:0000259" key="10">
    <source>
        <dbReference type="Pfam" id="PF04715"/>
    </source>
</evidence>
<dbReference type="PRINTS" id="PR00095">
    <property type="entry name" value="ANTSNTHASEI"/>
</dbReference>
<evidence type="ECO:0000256" key="1">
    <source>
        <dbReference type="ARBA" id="ARBA00001946"/>
    </source>
</evidence>
<evidence type="ECO:0000256" key="2">
    <source>
        <dbReference type="ARBA" id="ARBA00011575"/>
    </source>
</evidence>
<reference evidence="12" key="1">
    <citation type="journal article" date="2019" name="Int. J. Syst. Evol. Microbiol.">
        <title>The Global Catalogue of Microorganisms (GCM) 10K type strain sequencing project: providing services to taxonomists for standard genome sequencing and annotation.</title>
        <authorList>
            <consortium name="The Broad Institute Genomics Platform"/>
            <consortium name="The Broad Institute Genome Sequencing Center for Infectious Disease"/>
            <person name="Wu L."/>
            <person name="Ma J."/>
        </authorList>
    </citation>
    <scope>NUCLEOTIDE SEQUENCE [LARGE SCALE GENOMIC DNA]</scope>
    <source>
        <strain evidence="12">CGMCC 1.15197</strain>
    </source>
</reference>
<name>A0ABQ1U8P0_9BACT</name>
<gene>
    <name evidence="11" type="primary">trpE</name>
    <name evidence="11" type="ORF">GCM10011383_25690</name>
</gene>